<sequence length="456" mass="48903">MGAGQKTEQWSSRTGFLMAAIGFSVGLGNIWRFPYIMGENGGAAFLIIYLACALLIALPLLVSELAIGRRGRGSPVASMLNVAAEAGASPHWKALGGLAVVGIFVIMSYYTVIAGWTFDYFFLSITGKFNNISSAESGDMFAALTGSPLRLLFWHSVVNILVVLILRRGVQAGIEKAVNFLIPALFLCLIIMVLYAIIAGDLAKTAKFLLEPDFSKVTVKTVMVAVGQAFFSIGVGMASLITFGSYLNKDVSLPKSGAIIILADTGVALLAGFAIFPLVFAFGLTPSEGPGLIFQTLPVAFGQMPGGQIFGAVFFFLLIAAALTSCIGGLESVIAWIDEHKGIERKKGSIIVVVAAWLLGFFSILSFNEWSDFHPLGFIPAFAERTIFDTLDFFAANILLLVGGLLTSIFIGWLVPKKIQQEAIGVKGGAFYSFWRIIVRYIVPPLLLVILIMGLI</sequence>
<keyword evidence="4 6" id="KW-1133">Transmembrane helix</keyword>
<feature type="transmembrane region" description="Helical" evidence="6">
    <location>
        <begin position="437"/>
        <end position="455"/>
    </location>
</feature>
<feature type="transmembrane region" description="Helical" evidence="6">
    <location>
        <begin position="43"/>
        <end position="62"/>
    </location>
</feature>
<proteinExistence type="predicted"/>
<dbReference type="AlphaFoldDB" id="A0A3B0RIP8"/>
<evidence type="ECO:0000256" key="4">
    <source>
        <dbReference type="ARBA" id="ARBA00022989"/>
    </source>
</evidence>
<evidence type="ECO:0000256" key="1">
    <source>
        <dbReference type="ARBA" id="ARBA00004141"/>
    </source>
</evidence>
<dbReference type="CDD" id="cd10336">
    <property type="entry name" value="SLC6sbd_Tyt1-Like"/>
    <property type="match status" value="1"/>
</dbReference>
<dbReference type="EMBL" id="UOED01000068">
    <property type="protein sequence ID" value="VAV91501.1"/>
    <property type="molecule type" value="Genomic_DNA"/>
</dbReference>
<dbReference type="NCBIfam" id="NF037979">
    <property type="entry name" value="Na_transp"/>
    <property type="match status" value="1"/>
</dbReference>
<protein>
    <submittedName>
        <fullName evidence="7">Sodium-dependent transporter, SNF family</fullName>
    </submittedName>
</protein>
<feature type="transmembrane region" description="Helical" evidence="6">
    <location>
        <begin position="222"/>
        <end position="247"/>
    </location>
</feature>
<feature type="transmembrane region" description="Helical" evidence="6">
    <location>
        <begin position="349"/>
        <end position="367"/>
    </location>
</feature>
<organism evidence="7">
    <name type="scientific">hydrothermal vent metagenome</name>
    <dbReference type="NCBI Taxonomy" id="652676"/>
    <lineage>
        <taxon>unclassified sequences</taxon>
        <taxon>metagenomes</taxon>
        <taxon>ecological metagenomes</taxon>
    </lineage>
</organism>
<dbReference type="PROSITE" id="PS00610">
    <property type="entry name" value="NA_NEUROTRAN_SYMP_1"/>
    <property type="match status" value="1"/>
</dbReference>
<dbReference type="PROSITE" id="PS50267">
    <property type="entry name" value="NA_NEUROTRAN_SYMP_3"/>
    <property type="match status" value="1"/>
</dbReference>
<dbReference type="PANTHER" id="PTHR42948:SF1">
    <property type="entry name" value="TRANSPORTER"/>
    <property type="match status" value="1"/>
</dbReference>
<comment type="subcellular location">
    <subcellularLocation>
        <location evidence="1">Membrane</location>
        <topology evidence="1">Multi-pass membrane protein</topology>
    </subcellularLocation>
</comment>
<keyword evidence="2" id="KW-0813">Transport</keyword>
<feature type="transmembrane region" description="Helical" evidence="6">
    <location>
        <begin position="149"/>
        <end position="166"/>
    </location>
</feature>
<keyword evidence="3 6" id="KW-0812">Transmembrane</keyword>
<feature type="transmembrane region" description="Helical" evidence="6">
    <location>
        <begin position="394"/>
        <end position="416"/>
    </location>
</feature>
<dbReference type="Pfam" id="PF00209">
    <property type="entry name" value="SNF"/>
    <property type="match status" value="2"/>
</dbReference>
<feature type="transmembrane region" description="Helical" evidence="6">
    <location>
        <begin position="309"/>
        <end position="337"/>
    </location>
</feature>
<dbReference type="PANTHER" id="PTHR42948">
    <property type="entry name" value="TRANSPORTER"/>
    <property type="match status" value="1"/>
</dbReference>
<evidence type="ECO:0000256" key="6">
    <source>
        <dbReference type="SAM" id="Phobius"/>
    </source>
</evidence>
<feature type="transmembrane region" description="Helical" evidence="6">
    <location>
        <begin position="95"/>
        <end position="118"/>
    </location>
</feature>
<dbReference type="InterPro" id="IPR000175">
    <property type="entry name" value="Na/ntran_symport"/>
</dbReference>
<feature type="transmembrane region" description="Helical" evidence="6">
    <location>
        <begin position="259"/>
        <end position="282"/>
    </location>
</feature>
<evidence type="ECO:0000313" key="7">
    <source>
        <dbReference type="EMBL" id="VAV91501.1"/>
    </source>
</evidence>
<gene>
    <name evidence="7" type="ORF">MNBD_ALPHA02-2525</name>
</gene>
<evidence type="ECO:0000256" key="5">
    <source>
        <dbReference type="ARBA" id="ARBA00023136"/>
    </source>
</evidence>
<evidence type="ECO:0000256" key="3">
    <source>
        <dbReference type="ARBA" id="ARBA00022692"/>
    </source>
</evidence>
<name>A0A3B0RIP8_9ZZZZ</name>
<evidence type="ECO:0000256" key="2">
    <source>
        <dbReference type="ARBA" id="ARBA00022448"/>
    </source>
</evidence>
<dbReference type="GO" id="GO:0016020">
    <property type="term" value="C:membrane"/>
    <property type="evidence" value="ECO:0007669"/>
    <property type="project" value="UniProtKB-SubCell"/>
</dbReference>
<dbReference type="SUPFAM" id="SSF161070">
    <property type="entry name" value="SNF-like"/>
    <property type="match status" value="1"/>
</dbReference>
<feature type="transmembrane region" description="Helical" evidence="6">
    <location>
        <begin position="12"/>
        <end position="31"/>
    </location>
</feature>
<feature type="transmembrane region" description="Helical" evidence="6">
    <location>
        <begin position="178"/>
        <end position="202"/>
    </location>
</feature>
<accession>A0A3B0RIP8</accession>
<dbReference type="InterPro" id="IPR047218">
    <property type="entry name" value="YocR/YhdH-like"/>
</dbReference>
<reference evidence="7" key="1">
    <citation type="submission" date="2018-06" db="EMBL/GenBank/DDBJ databases">
        <authorList>
            <person name="Zhirakovskaya E."/>
        </authorList>
    </citation>
    <scope>NUCLEOTIDE SEQUENCE</scope>
</reference>
<dbReference type="InterPro" id="IPR037272">
    <property type="entry name" value="SNS_sf"/>
</dbReference>
<dbReference type="PRINTS" id="PR00176">
    <property type="entry name" value="NANEUSMPORT"/>
</dbReference>
<keyword evidence="5 6" id="KW-0472">Membrane</keyword>